<evidence type="ECO:0000256" key="1">
    <source>
        <dbReference type="ARBA" id="ARBA00023002"/>
    </source>
</evidence>
<dbReference type="Gene3D" id="3.40.50.720">
    <property type="entry name" value="NAD(P)-binding Rossmann-like Domain"/>
    <property type="match status" value="1"/>
</dbReference>
<protein>
    <submittedName>
        <fullName evidence="2">SDR family NAD(P)-dependent oxidoreductase</fullName>
    </submittedName>
</protein>
<dbReference type="RefSeq" id="WP_264792658.1">
    <property type="nucleotide sequence ID" value="NZ_AP026867.1"/>
</dbReference>
<dbReference type="AlphaFoldDB" id="A0A916DSZ9"/>
<dbReference type="GO" id="GO:0016491">
    <property type="term" value="F:oxidoreductase activity"/>
    <property type="evidence" value="ECO:0007669"/>
    <property type="project" value="UniProtKB-KW"/>
</dbReference>
<accession>A0A916DSZ9</accession>
<dbReference type="PANTHER" id="PTHR43157:SF31">
    <property type="entry name" value="PHOSPHATIDYLINOSITOL-GLYCAN BIOSYNTHESIS CLASS F PROTEIN"/>
    <property type="match status" value="1"/>
</dbReference>
<dbReference type="KEGG" id="aup:AsAng_0021990"/>
<proteinExistence type="predicted"/>
<dbReference type="EMBL" id="AP026867">
    <property type="protein sequence ID" value="BDS11485.1"/>
    <property type="molecule type" value="Genomic_DNA"/>
</dbReference>
<dbReference type="Pfam" id="PF00106">
    <property type="entry name" value="adh_short"/>
    <property type="match status" value="1"/>
</dbReference>
<dbReference type="InterPro" id="IPR036291">
    <property type="entry name" value="NAD(P)-bd_dom_sf"/>
</dbReference>
<evidence type="ECO:0000313" key="3">
    <source>
        <dbReference type="Proteomes" id="UP001060919"/>
    </source>
</evidence>
<sequence>MENSISNIHGWTPKSIKSLQGKTYVITGANVGIGYEAAKTFLKKGAKVVMLNRNEQKTKNAIAQLKKDLGSKIDVSYIIMDLESLASVRKAAAKAIESISTFDAFICNAAVGQLAKQEISNDGFEKQLGINHYGHFLLLNLMFQKIKAVKARIVLVGSNGYNMGLKKIQFEDMNFDKNYNPMRTYCHSKLAQMMFAYELQRKIKANNGDTEVYVCHPGASKTTMGVEEGNRMTKIMFKIMALTPLAQSAEAGSHPTVMCATENNLKQLAYYGPTGTMNLVGPLGACTLEEHVLDKASAQKLWELSEKETNCSWKF</sequence>
<reference evidence="2" key="1">
    <citation type="submission" date="2022-09" db="EMBL/GenBank/DDBJ databases">
        <title>Aureispira anguillicida sp. nov., isolated from Leptocephalus of Japanese eel Anguilla japonica.</title>
        <authorList>
            <person name="Yuasa K."/>
            <person name="Mekata T."/>
            <person name="Ikunari K."/>
        </authorList>
    </citation>
    <scope>NUCLEOTIDE SEQUENCE</scope>
    <source>
        <strain evidence="2">EL160426</strain>
    </source>
</reference>
<dbReference type="InterPro" id="IPR002347">
    <property type="entry name" value="SDR_fam"/>
</dbReference>
<dbReference type="Proteomes" id="UP001060919">
    <property type="component" value="Chromosome"/>
</dbReference>
<dbReference type="SUPFAM" id="SSF51735">
    <property type="entry name" value="NAD(P)-binding Rossmann-fold domains"/>
    <property type="match status" value="1"/>
</dbReference>
<dbReference type="PANTHER" id="PTHR43157">
    <property type="entry name" value="PHOSPHATIDYLINOSITOL-GLYCAN BIOSYNTHESIS CLASS F PROTEIN-RELATED"/>
    <property type="match status" value="1"/>
</dbReference>
<keyword evidence="1" id="KW-0560">Oxidoreductase</keyword>
<organism evidence="2 3">
    <name type="scientific">Aureispira anguillae</name>
    <dbReference type="NCBI Taxonomy" id="2864201"/>
    <lineage>
        <taxon>Bacteria</taxon>
        <taxon>Pseudomonadati</taxon>
        <taxon>Bacteroidota</taxon>
        <taxon>Saprospiria</taxon>
        <taxon>Saprospirales</taxon>
        <taxon>Saprospiraceae</taxon>
        <taxon>Aureispira</taxon>
    </lineage>
</organism>
<evidence type="ECO:0000313" key="2">
    <source>
        <dbReference type="EMBL" id="BDS11485.1"/>
    </source>
</evidence>
<keyword evidence="3" id="KW-1185">Reference proteome</keyword>
<gene>
    <name evidence="2" type="ORF">AsAng_0021990</name>
</gene>
<name>A0A916DSZ9_9BACT</name>